<reference evidence="2 3" key="1">
    <citation type="submission" date="2014-08" db="EMBL/GenBank/DDBJ databases">
        <authorList>
            <person name="Moulin Lionel"/>
        </authorList>
    </citation>
    <scope>NUCLEOTIDE SEQUENCE [LARGE SCALE GENOMIC DNA]</scope>
</reference>
<gene>
    <name evidence="2" type="ORF">MPLDJ20_130011</name>
</gene>
<dbReference type="EMBL" id="CCNB01000005">
    <property type="protein sequence ID" value="CDX30368.1"/>
    <property type="molecule type" value="Genomic_DNA"/>
</dbReference>
<proteinExistence type="predicted"/>
<dbReference type="Proteomes" id="UP000046373">
    <property type="component" value="Unassembled WGS sequence"/>
</dbReference>
<evidence type="ECO:0000313" key="2">
    <source>
        <dbReference type="EMBL" id="CDX30368.1"/>
    </source>
</evidence>
<evidence type="ECO:0000313" key="3">
    <source>
        <dbReference type="Proteomes" id="UP000046373"/>
    </source>
</evidence>
<dbReference type="AlphaFoldDB" id="A0A090ENT8"/>
<accession>A0A090ENT8</accession>
<sequence length="184" mass="19615">MPASRPGRLRLFAPEVLIDLGFVAGNKCTRLDLADLTQPSGFLPFLAIWCCKASVNFLEGAVTTLNQKRNAMPETIRAGSGLMVPRDGAVQNGYLTGLHSAVWLVSVANRVMKQIRGPHLAPLDRARGGPRGIAGLTVQSRQSHATGATHFRSTSPTRQRDRKIPYSAAAQAQQSLLGGGLSGC</sequence>
<protein>
    <submittedName>
        <fullName evidence="2">Uncharacterized protein</fullName>
    </submittedName>
</protein>
<evidence type="ECO:0000256" key="1">
    <source>
        <dbReference type="SAM" id="MobiDB-lite"/>
    </source>
</evidence>
<feature type="region of interest" description="Disordered" evidence="1">
    <location>
        <begin position="138"/>
        <end position="165"/>
    </location>
</feature>
<organism evidence="2 3">
    <name type="scientific">Mesorhizobium plurifarium</name>
    <dbReference type="NCBI Taxonomy" id="69974"/>
    <lineage>
        <taxon>Bacteria</taxon>
        <taxon>Pseudomonadati</taxon>
        <taxon>Pseudomonadota</taxon>
        <taxon>Alphaproteobacteria</taxon>
        <taxon>Hyphomicrobiales</taxon>
        <taxon>Phyllobacteriaceae</taxon>
        <taxon>Mesorhizobium</taxon>
    </lineage>
</organism>
<feature type="compositionally biased region" description="Polar residues" evidence="1">
    <location>
        <begin position="138"/>
        <end position="157"/>
    </location>
</feature>
<name>A0A090ENT8_MESPL</name>